<name>D6BE37_9FUSO</name>
<accession>D6BE37</accession>
<protein>
    <submittedName>
        <fullName evidence="1">Uncharacterized protein</fullName>
    </submittedName>
</protein>
<comment type="caution">
    <text evidence="1">The sequence shown here is derived from an EMBL/GenBank/DDBJ whole genome shotgun (WGS) entry which is preliminary data.</text>
</comment>
<reference evidence="2" key="1">
    <citation type="submission" date="2009-02" db="EMBL/GenBank/DDBJ databases">
        <title>The Genome Sequence of Shigella sp. D9.</title>
        <authorList>
            <consortium name="The Broad Institute Genome Sequencing Platform"/>
            <person name="Ward D."/>
            <person name="Young S.K."/>
            <person name="Kodira C.D."/>
            <person name="Zeng Q."/>
            <person name="Koehrsen M."/>
            <person name="Alvarado L."/>
            <person name="Berlin A."/>
            <person name="Borenstein D."/>
            <person name="Chen Z."/>
            <person name="Engels R."/>
            <person name="Freedman E."/>
            <person name="Gellesch M."/>
            <person name="Goldberg J."/>
            <person name="Griggs A."/>
            <person name="Gujja S."/>
            <person name="Heiman D."/>
            <person name="Hepburn T."/>
            <person name="Howarth C."/>
            <person name="Jen D."/>
            <person name="Larson L."/>
            <person name="Lewis B."/>
            <person name="Mehta T."/>
            <person name="Park D."/>
            <person name="Pearson M."/>
            <person name="Roberts A."/>
            <person name="Saif S."/>
            <person name="Shea T."/>
            <person name="Shenoy N."/>
            <person name="Sisk P."/>
            <person name="Stolte C."/>
            <person name="Sykes S."/>
            <person name="Walk T."/>
            <person name="White J."/>
            <person name="Yandava C."/>
            <person name="Allen-Vercoe E."/>
            <person name="Strauss J."/>
            <person name="Sibley C."/>
            <person name="White A."/>
            <person name="Ambrose C."/>
            <person name="Lander E."/>
            <person name="Nusbaum C."/>
            <person name="Galagan J."/>
            <person name="Birren B."/>
        </authorList>
    </citation>
    <scope>NUCLEOTIDE SEQUENCE [LARGE SCALE GENOMIC DNA]</scope>
    <source>
        <strain evidence="2">D11</strain>
    </source>
</reference>
<proteinExistence type="predicted"/>
<dbReference type="HOGENOM" id="CLU_2843543_0_0_0"/>
<reference evidence="1 2" key="2">
    <citation type="submission" date="2013-10" db="EMBL/GenBank/DDBJ databases">
        <title>The Genome Sequence of Fusobacterium nucleatum subsp. animalis D11.</title>
        <authorList>
            <consortium name="The Broad Institute Genomics Platform"/>
            <person name="Earl A."/>
            <person name="Ward D."/>
            <person name="Feldgarden M."/>
            <person name="Gevers D."/>
            <person name="Kostic A."/>
            <person name="Garrett W."/>
            <person name="Young S.K."/>
            <person name="Zeng Q."/>
            <person name="Gargeya S."/>
            <person name="Fitzgerald M."/>
            <person name="Abouelleil A."/>
            <person name="Alvarado L."/>
            <person name="Berlin A.M."/>
            <person name="Chapman S.B."/>
            <person name="Gainer-Dewar J."/>
            <person name="Goldberg J."/>
            <person name="Gnerre S."/>
            <person name="Griggs A."/>
            <person name="Gujja S."/>
            <person name="Hansen M."/>
            <person name="Howarth C."/>
            <person name="Imamovic A."/>
            <person name="Ireland A."/>
            <person name="Larimer J."/>
            <person name="McCowan C."/>
            <person name="Murphy C."/>
            <person name="Pearson M."/>
            <person name="Poon T.W."/>
            <person name="Priest M."/>
            <person name="Roberts A."/>
            <person name="Saif S."/>
            <person name="Shea T."/>
            <person name="Sykes S."/>
            <person name="Wortman J."/>
            <person name="Nusbaum C."/>
            <person name="Birren B."/>
        </authorList>
    </citation>
    <scope>NUCLEOTIDE SEQUENCE [LARGE SCALE GENOMIC DNA]</scope>
    <source>
        <strain evidence="1 2">D11</strain>
    </source>
</reference>
<organism evidence="1 2">
    <name type="scientific">Fusobacterium animalis D11</name>
    <dbReference type="NCBI Taxonomy" id="556264"/>
    <lineage>
        <taxon>Bacteria</taxon>
        <taxon>Fusobacteriati</taxon>
        <taxon>Fusobacteriota</taxon>
        <taxon>Fusobacteriia</taxon>
        <taxon>Fusobacteriales</taxon>
        <taxon>Fusobacteriaceae</taxon>
        <taxon>Fusobacterium</taxon>
    </lineage>
</organism>
<gene>
    <name evidence="1" type="ORF">PSAG_00469</name>
</gene>
<evidence type="ECO:0000313" key="1">
    <source>
        <dbReference type="EMBL" id="EFD80434.1"/>
    </source>
</evidence>
<dbReference type="AlphaFoldDB" id="D6BE37"/>
<dbReference type="Proteomes" id="UP000004650">
    <property type="component" value="Unassembled WGS sequence"/>
</dbReference>
<dbReference type="EMBL" id="ACDS02000012">
    <property type="protein sequence ID" value="EFD80434.1"/>
    <property type="molecule type" value="Genomic_DNA"/>
</dbReference>
<sequence>MWRDKISKKTVLAQITYFHDIDKNGDFKMCFKTIKLYNCETWRYPVEDFEELKRRAEWVDENVEM</sequence>
<evidence type="ECO:0000313" key="2">
    <source>
        <dbReference type="Proteomes" id="UP000004650"/>
    </source>
</evidence>